<reference evidence="1 2" key="1">
    <citation type="submission" date="2015-01" db="EMBL/GenBank/DDBJ databases">
        <title>Evolution of Trichinella species and genotypes.</title>
        <authorList>
            <person name="Korhonen P.K."/>
            <person name="Edoardo P."/>
            <person name="Giuseppe L.R."/>
            <person name="Gasser R.B."/>
        </authorList>
    </citation>
    <scope>NUCLEOTIDE SEQUENCE [LARGE SCALE GENOMIC DNA]</scope>
    <source>
        <strain evidence="1">ISS3</strain>
    </source>
</reference>
<sequence>LILKVLDNRDRLRVKEDRQNGSETTNVKGEGM</sequence>
<accession>A0A0V0XD64</accession>
<evidence type="ECO:0000313" key="1">
    <source>
        <dbReference type="EMBL" id="KRX85945.1"/>
    </source>
</evidence>
<dbReference type="Proteomes" id="UP000054776">
    <property type="component" value="Unassembled WGS sequence"/>
</dbReference>
<organism evidence="1 2">
    <name type="scientific">Trichinella spiralis</name>
    <name type="common">Trichina worm</name>
    <dbReference type="NCBI Taxonomy" id="6334"/>
    <lineage>
        <taxon>Eukaryota</taxon>
        <taxon>Metazoa</taxon>
        <taxon>Ecdysozoa</taxon>
        <taxon>Nematoda</taxon>
        <taxon>Enoplea</taxon>
        <taxon>Dorylaimia</taxon>
        <taxon>Trichinellida</taxon>
        <taxon>Trichinellidae</taxon>
        <taxon>Trichinella</taxon>
    </lineage>
</organism>
<evidence type="ECO:0000313" key="2">
    <source>
        <dbReference type="Proteomes" id="UP000054776"/>
    </source>
</evidence>
<name>A0A0V0XD64_TRISP</name>
<keyword evidence="2" id="KW-1185">Reference proteome</keyword>
<comment type="caution">
    <text evidence="1">The sequence shown here is derived from an EMBL/GenBank/DDBJ whole genome shotgun (WGS) entry which is preliminary data.</text>
</comment>
<dbReference type="AlphaFoldDB" id="A0A0V0XD64"/>
<feature type="non-terminal residue" evidence="1">
    <location>
        <position position="1"/>
    </location>
</feature>
<gene>
    <name evidence="1" type="ORF">T01_11517</name>
</gene>
<protein>
    <submittedName>
        <fullName evidence="1">Uncharacterized protein</fullName>
    </submittedName>
</protein>
<proteinExistence type="predicted"/>
<dbReference type="EMBL" id="JYDH01007554">
    <property type="protein sequence ID" value="KRX85945.1"/>
    <property type="molecule type" value="Genomic_DNA"/>
</dbReference>
<dbReference type="InParanoid" id="A0A0V0XD64"/>